<dbReference type="PANTHER" id="PTHR23416">
    <property type="entry name" value="SIALIC ACID SYNTHASE-RELATED"/>
    <property type="match status" value="1"/>
</dbReference>
<evidence type="ECO:0000256" key="2">
    <source>
        <dbReference type="ARBA" id="ARBA00022679"/>
    </source>
</evidence>
<keyword evidence="3" id="KW-0677">Repeat</keyword>
<sequence length="187" mass="20937">MNHTKYQVDLTKSATHWPLPLKIKRAVWQYVVRPLFYATPGSANALRIFILRAMGATIGHTCLIQPKVNVLMPWNLRIGNCVAIDHHVEIYNFAMVTIHDMTVISQRSYLCTGTHDYTHPYMPLTWKPITIGTECWVAAEVFVAPGVEIGNGSVIGARSVVTKNLPEWMVCAGNPCVPIKPRTLVEL</sequence>
<dbReference type="OrthoDB" id="9815592at2"/>
<dbReference type="Pfam" id="PF00132">
    <property type="entry name" value="Hexapep"/>
    <property type="match status" value="1"/>
</dbReference>
<proteinExistence type="inferred from homology"/>
<name>A0A3E1RAW8_9BURK</name>
<evidence type="ECO:0000313" key="6">
    <source>
        <dbReference type="Proteomes" id="UP000260665"/>
    </source>
</evidence>
<evidence type="ECO:0000256" key="4">
    <source>
        <dbReference type="ARBA" id="ARBA00023315"/>
    </source>
</evidence>
<dbReference type="Gene3D" id="2.160.10.10">
    <property type="entry name" value="Hexapeptide repeat proteins"/>
    <property type="match status" value="1"/>
</dbReference>
<dbReference type="PANTHER" id="PTHR23416:SF23">
    <property type="entry name" value="ACETYLTRANSFERASE C18B11.09C-RELATED"/>
    <property type="match status" value="1"/>
</dbReference>
<dbReference type="InterPro" id="IPR001451">
    <property type="entry name" value="Hexapep"/>
</dbReference>
<keyword evidence="2 5" id="KW-0808">Transferase</keyword>
<reference evidence="5 6" key="1">
    <citation type="submission" date="2018-05" db="EMBL/GenBank/DDBJ databases">
        <title>Rhodoferax soyangensis sp.nov., isolated from an oligotrophic freshwater lake.</title>
        <authorList>
            <person name="Park M."/>
        </authorList>
    </citation>
    <scope>NUCLEOTIDE SEQUENCE [LARGE SCALE GENOMIC DNA]</scope>
    <source>
        <strain evidence="5 6">IMCC26218</strain>
    </source>
</reference>
<dbReference type="InterPro" id="IPR051159">
    <property type="entry name" value="Hexapeptide_acetyltransf"/>
</dbReference>
<keyword evidence="4" id="KW-0012">Acyltransferase</keyword>
<evidence type="ECO:0000256" key="3">
    <source>
        <dbReference type="ARBA" id="ARBA00022737"/>
    </source>
</evidence>
<keyword evidence="6" id="KW-1185">Reference proteome</keyword>
<dbReference type="InterPro" id="IPR018357">
    <property type="entry name" value="Hexapep_transf_CS"/>
</dbReference>
<dbReference type="SUPFAM" id="SSF51161">
    <property type="entry name" value="Trimeric LpxA-like enzymes"/>
    <property type="match status" value="1"/>
</dbReference>
<dbReference type="PROSITE" id="PS00101">
    <property type="entry name" value="HEXAPEP_TRANSFERASES"/>
    <property type="match status" value="1"/>
</dbReference>
<gene>
    <name evidence="5" type="ORF">DIC66_16625</name>
</gene>
<dbReference type="GO" id="GO:0008374">
    <property type="term" value="F:O-acyltransferase activity"/>
    <property type="evidence" value="ECO:0007669"/>
    <property type="project" value="TreeGrafter"/>
</dbReference>
<dbReference type="Proteomes" id="UP000260665">
    <property type="component" value="Unassembled WGS sequence"/>
</dbReference>
<comment type="caution">
    <text evidence="5">The sequence shown here is derived from an EMBL/GenBank/DDBJ whole genome shotgun (WGS) entry which is preliminary data.</text>
</comment>
<dbReference type="EMBL" id="QFZK01000012">
    <property type="protein sequence ID" value="RFO95810.1"/>
    <property type="molecule type" value="Genomic_DNA"/>
</dbReference>
<dbReference type="CDD" id="cd05825">
    <property type="entry name" value="LbH_wcaF_like"/>
    <property type="match status" value="1"/>
</dbReference>
<dbReference type="GO" id="GO:0005829">
    <property type="term" value="C:cytosol"/>
    <property type="evidence" value="ECO:0007669"/>
    <property type="project" value="TreeGrafter"/>
</dbReference>
<accession>A0A3E1RAW8</accession>
<dbReference type="InterPro" id="IPR011004">
    <property type="entry name" value="Trimer_LpxA-like_sf"/>
</dbReference>
<protein>
    <submittedName>
        <fullName evidence="5">Putative colanic acid biosynthesis acetyltransferase</fullName>
    </submittedName>
</protein>
<comment type="similarity">
    <text evidence="1">Belongs to the transferase hexapeptide repeat family.</text>
</comment>
<dbReference type="AlphaFoldDB" id="A0A3E1RAW8"/>
<organism evidence="5 6">
    <name type="scientific">Rhodoferax lacus</name>
    <dbReference type="NCBI Taxonomy" id="2184758"/>
    <lineage>
        <taxon>Bacteria</taxon>
        <taxon>Pseudomonadati</taxon>
        <taxon>Pseudomonadota</taxon>
        <taxon>Betaproteobacteria</taxon>
        <taxon>Burkholderiales</taxon>
        <taxon>Comamonadaceae</taxon>
        <taxon>Rhodoferax</taxon>
    </lineage>
</organism>
<evidence type="ECO:0000313" key="5">
    <source>
        <dbReference type="EMBL" id="RFO95810.1"/>
    </source>
</evidence>
<evidence type="ECO:0000256" key="1">
    <source>
        <dbReference type="ARBA" id="ARBA00007274"/>
    </source>
</evidence>
<dbReference type="RefSeq" id="WP_117179215.1">
    <property type="nucleotide sequence ID" value="NZ_QFZK01000012.1"/>
</dbReference>